<dbReference type="EC" id="3.6.3.-" evidence="8"/>
<dbReference type="GO" id="GO:0140359">
    <property type="term" value="F:ABC-type transporter activity"/>
    <property type="evidence" value="ECO:0007669"/>
    <property type="project" value="InterPro"/>
</dbReference>
<evidence type="ECO:0000259" key="7">
    <source>
        <dbReference type="PROSITE" id="PS50893"/>
    </source>
</evidence>
<keyword evidence="3" id="KW-0547">Nucleotide-binding</keyword>
<feature type="domain" description="ABC transporter" evidence="7">
    <location>
        <begin position="4"/>
        <end position="234"/>
    </location>
</feature>
<dbReference type="SUPFAM" id="SSF52540">
    <property type="entry name" value="P-loop containing nucleoside triphosphate hydrolases"/>
    <property type="match status" value="1"/>
</dbReference>
<dbReference type="Gene3D" id="3.40.50.300">
    <property type="entry name" value="P-loop containing nucleotide triphosphate hydrolases"/>
    <property type="match status" value="1"/>
</dbReference>
<protein>
    <submittedName>
        <fullName evidence="8">Carbohydrate ABC transporter ATP-binding protein, CUT1 family</fullName>
        <ecNumber evidence="8">3.6.3.-</ecNumber>
    </submittedName>
</protein>
<dbReference type="Gene3D" id="2.40.50.100">
    <property type="match status" value="1"/>
</dbReference>
<dbReference type="Pfam" id="PF17912">
    <property type="entry name" value="OB_MalK"/>
    <property type="match status" value="1"/>
</dbReference>
<keyword evidence="5" id="KW-1278">Translocase</keyword>
<dbReference type="InterPro" id="IPR003593">
    <property type="entry name" value="AAA+_ATPase"/>
</dbReference>
<evidence type="ECO:0000256" key="2">
    <source>
        <dbReference type="ARBA" id="ARBA00022475"/>
    </source>
</evidence>
<dbReference type="InterPro" id="IPR003439">
    <property type="entry name" value="ABC_transporter-like_ATP-bd"/>
</dbReference>
<name>A0AAC9LGN8_9PSEU</name>
<dbReference type="KEGG" id="acad:UA74_20025"/>
<dbReference type="InterPro" id="IPR008995">
    <property type="entry name" value="Mo/tungstate-bd_C_term_dom"/>
</dbReference>
<gene>
    <name evidence="8" type="ORF">UA74_20025</name>
</gene>
<dbReference type="InterPro" id="IPR027417">
    <property type="entry name" value="P-loop_NTPase"/>
</dbReference>
<keyword evidence="8" id="KW-0378">Hydrolase</keyword>
<proteinExistence type="predicted"/>
<dbReference type="InterPro" id="IPR005116">
    <property type="entry name" value="Transp-assoc_OB_typ1"/>
</dbReference>
<dbReference type="PROSITE" id="PS50893">
    <property type="entry name" value="ABC_TRANSPORTER_2"/>
    <property type="match status" value="1"/>
</dbReference>
<dbReference type="PROSITE" id="PS00211">
    <property type="entry name" value="ABC_TRANSPORTER_1"/>
    <property type="match status" value="1"/>
</dbReference>
<keyword evidence="2" id="KW-1003">Cell membrane</keyword>
<evidence type="ECO:0000256" key="6">
    <source>
        <dbReference type="ARBA" id="ARBA00023136"/>
    </source>
</evidence>
<dbReference type="FunFam" id="3.40.50.300:FF:000042">
    <property type="entry name" value="Maltose/maltodextrin ABC transporter, ATP-binding protein"/>
    <property type="match status" value="1"/>
</dbReference>
<dbReference type="AlphaFoldDB" id="A0AAC9LGN8"/>
<dbReference type="InterPro" id="IPR015855">
    <property type="entry name" value="ABC_transpr_MalK-like"/>
</dbReference>
<keyword evidence="6" id="KW-0472">Membrane</keyword>
<keyword evidence="9" id="KW-1185">Reference proteome</keyword>
<evidence type="ECO:0000313" key="9">
    <source>
        <dbReference type="Proteomes" id="UP000185511"/>
    </source>
</evidence>
<evidence type="ECO:0000313" key="8">
    <source>
        <dbReference type="EMBL" id="APU16030.1"/>
    </source>
</evidence>
<dbReference type="Gene3D" id="2.40.50.140">
    <property type="entry name" value="Nucleic acid-binding proteins"/>
    <property type="match status" value="1"/>
</dbReference>
<dbReference type="Pfam" id="PF00005">
    <property type="entry name" value="ABC_tran"/>
    <property type="match status" value="1"/>
</dbReference>
<dbReference type="GO" id="GO:0005524">
    <property type="term" value="F:ATP binding"/>
    <property type="evidence" value="ECO:0007669"/>
    <property type="project" value="UniProtKB-KW"/>
</dbReference>
<dbReference type="InterPro" id="IPR012340">
    <property type="entry name" value="NA-bd_OB-fold"/>
</dbReference>
<evidence type="ECO:0000256" key="3">
    <source>
        <dbReference type="ARBA" id="ARBA00022741"/>
    </source>
</evidence>
<dbReference type="GO" id="GO:0008643">
    <property type="term" value="P:carbohydrate transport"/>
    <property type="evidence" value="ECO:0007669"/>
    <property type="project" value="InterPro"/>
</dbReference>
<dbReference type="GO" id="GO:0016887">
    <property type="term" value="F:ATP hydrolysis activity"/>
    <property type="evidence" value="ECO:0007669"/>
    <property type="project" value="InterPro"/>
</dbReference>
<dbReference type="RefSeq" id="WP_075744017.1">
    <property type="nucleotide sequence ID" value="NZ_CP016076.1"/>
</dbReference>
<dbReference type="Pfam" id="PF03459">
    <property type="entry name" value="TOBE"/>
    <property type="match status" value="1"/>
</dbReference>
<dbReference type="InterPro" id="IPR047641">
    <property type="entry name" value="ABC_transpr_MalK/UgpC-like"/>
</dbReference>
<keyword evidence="4 8" id="KW-0067">ATP-binding</keyword>
<dbReference type="InterPro" id="IPR040582">
    <property type="entry name" value="OB_MalK-like"/>
</dbReference>
<dbReference type="GO" id="GO:0055052">
    <property type="term" value="C:ATP-binding cassette (ABC) transporter complex, substrate-binding subunit-containing"/>
    <property type="evidence" value="ECO:0007669"/>
    <property type="project" value="TreeGrafter"/>
</dbReference>
<reference evidence="9" key="1">
    <citation type="submission" date="2016-06" db="EMBL/GenBank/DDBJ databases">
        <title>Complete genome sequence of Actinoalloteichus fjordicus DSM 46855 (=ADI127-17), type strain of the new species Actinoalloteichus fjordicus.</title>
        <authorList>
            <person name="Ruckert C."/>
            <person name="Nouioui I."/>
            <person name="Willmese J."/>
            <person name="van Wezel G."/>
            <person name="Klenk H.-P."/>
            <person name="Kalinowski J."/>
            <person name="Zotchev S.B."/>
        </authorList>
    </citation>
    <scope>NUCLEOTIDE SEQUENCE [LARGE SCALE GENOMIC DNA]</scope>
    <source>
        <strain evidence="9">ADI127-7</strain>
    </source>
</reference>
<sequence>MAQVRLESLHKAFGDNVVVDDLDLTIEDREFLTLVGPSGCGKSTTLRMICGLEKVGAGEVYFDDEPVGYLPANKRDVSMVFQSYALYPHKTVEQNIGFALQMMRVPRAEIGERVARTAASLGISELLGRKPRELSGGQRQRVALGRAIVRDAGAYLLDEPLSNLDAQLRGDMRVELKRLHADLSRTFIYVTHDQVEAMTMSDRIAVMKGGVLQQCAPPEDIYGRPANMFVASFMGSPPMNFVTGELRDVDGHRVFHSAGAAVVLTEEAARAASDFPAGRVVLGIRPEDVLLRPASAAENEPEDAGLRGTVFVAEPLGADVLVTVDLGGELLKARVPAPFRVGIDNAVSVVLRSERAHFFAADTGTSLYAPHVSAPIPAC</sequence>
<evidence type="ECO:0000256" key="5">
    <source>
        <dbReference type="ARBA" id="ARBA00022967"/>
    </source>
</evidence>
<dbReference type="EMBL" id="CP016076">
    <property type="protein sequence ID" value="APU16030.1"/>
    <property type="molecule type" value="Genomic_DNA"/>
</dbReference>
<evidence type="ECO:0000256" key="1">
    <source>
        <dbReference type="ARBA" id="ARBA00022448"/>
    </source>
</evidence>
<accession>A0AAC9LGN8</accession>
<organism evidence="8 9">
    <name type="scientific">Actinoalloteichus fjordicus</name>
    <dbReference type="NCBI Taxonomy" id="1612552"/>
    <lineage>
        <taxon>Bacteria</taxon>
        <taxon>Bacillati</taxon>
        <taxon>Actinomycetota</taxon>
        <taxon>Actinomycetes</taxon>
        <taxon>Pseudonocardiales</taxon>
        <taxon>Pseudonocardiaceae</taxon>
        <taxon>Actinoalloteichus</taxon>
    </lineage>
</organism>
<evidence type="ECO:0000256" key="4">
    <source>
        <dbReference type="ARBA" id="ARBA00022840"/>
    </source>
</evidence>
<dbReference type="InterPro" id="IPR017871">
    <property type="entry name" value="ABC_transporter-like_CS"/>
</dbReference>
<dbReference type="SUPFAM" id="SSF50331">
    <property type="entry name" value="MOP-like"/>
    <property type="match status" value="1"/>
</dbReference>
<dbReference type="PANTHER" id="PTHR43875">
    <property type="entry name" value="MALTODEXTRIN IMPORT ATP-BINDING PROTEIN MSMX"/>
    <property type="match status" value="1"/>
</dbReference>
<dbReference type="Proteomes" id="UP000185511">
    <property type="component" value="Chromosome"/>
</dbReference>
<dbReference type="CDD" id="cd03301">
    <property type="entry name" value="ABC_MalK_N"/>
    <property type="match status" value="1"/>
</dbReference>
<dbReference type="SMART" id="SM00382">
    <property type="entry name" value="AAA"/>
    <property type="match status" value="1"/>
</dbReference>
<keyword evidence="1" id="KW-0813">Transport</keyword>
<dbReference type="PANTHER" id="PTHR43875:SF15">
    <property type="entry name" value="TREHALOSE IMPORT ATP-BINDING PROTEIN SUGC"/>
    <property type="match status" value="1"/>
</dbReference>